<evidence type="ECO:0000259" key="10">
    <source>
        <dbReference type="Pfam" id="PF01569"/>
    </source>
</evidence>
<evidence type="ECO:0000256" key="1">
    <source>
        <dbReference type="ARBA" id="ARBA00004477"/>
    </source>
</evidence>
<evidence type="ECO:0000256" key="9">
    <source>
        <dbReference type="SAM" id="Phobius"/>
    </source>
</evidence>
<keyword evidence="3" id="KW-0378">Hydrolase</keyword>
<comment type="similarity">
    <text evidence="7">Belongs to the type 2 lipid phosphate phosphatase family.</text>
</comment>
<name>A0ABN8MD18_9CNID</name>
<feature type="region of interest" description="Disordered" evidence="8">
    <location>
        <begin position="176"/>
        <end position="199"/>
    </location>
</feature>
<dbReference type="CDD" id="cd03388">
    <property type="entry name" value="PAP2_SPPase1"/>
    <property type="match status" value="1"/>
</dbReference>
<feature type="compositionally biased region" description="Basic and acidic residues" evidence="8">
    <location>
        <begin position="1"/>
        <end position="10"/>
    </location>
</feature>
<keyword evidence="2 9" id="KW-0812">Transmembrane</keyword>
<keyword evidence="12" id="KW-1185">Reference proteome</keyword>
<feature type="transmembrane region" description="Helical" evidence="9">
    <location>
        <begin position="501"/>
        <end position="522"/>
    </location>
</feature>
<feature type="transmembrane region" description="Helical" evidence="9">
    <location>
        <begin position="347"/>
        <end position="365"/>
    </location>
</feature>
<feature type="region of interest" description="Disordered" evidence="8">
    <location>
        <begin position="1"/>
        <end position="25"/>
    </location>
</feature>
<comment type="caution">
    <text evidence="11">The sequence shown here is derived from an EMBL/GenBank/DDBJ whole genome shotgun (WGS) entry which is preliminary data.</text>
</comment>
<proteinExistence type="inferred from homology"/>
<evidence type="ECO:0000256" key="2">
    <source>
        <dbReference type="ARBA" id="ARBA00022692"/>
    </source>
</evidence>
<reference evidence="11 12" key="1">
    <citation type="submission" date="2022-05" db="EMBL/GenBank/DDBJ databases">
        <authorList>
            <consortium name="Genoscope - CEA"/>
            <person name="William W."/>
        </authorList>
    </citation>
    <scope>NUCLEOTIDE SEQUENCE [LARGE SCALE GENOMIC DNA]</scope>
</reference>
<keyword evidence="4" id="KW-0256">Endoplasmic reticulum</keyword>
<feature type="transmembrane region" description="Helical" evidence="9">
    <location>
        <begin position="214"/>
        <end position="239"/>
    </location>
</feature>
<comment type="subcellular location">
    <subcellularLocation>
        <location evidence="1">Endoplasmic reticulum membrane</location>
        <topology evidence="1">Multi-pass membrane protein</topology>
    </subcellularLocation>
</comment>
<dbReference type="Gene3D" id="1.20.144.10">
    <property type="entry name" value="Phosphatidic acid phosphatase type 2/haloperoxidase"/>
    <property type="match status" value="1"/>
</dbReference>
<evidence type="ECO:0000256" key="3">
    <source>
        <dbReference type="ARBA" id="ARBA00022801"/>
    </source>
</evidence>
<dbReference type="InterPro" id="IPR036938">
    <property type="entry name" value="PAP2/HPO_sf"/>
</dbReference>
<dbReference type="Pfam" id="PF01569">
    <property type="entry name" value="PAP2"/>
    <property type="match status" value="1"/>
</dbReference>
<dbReference type="InterPro" id="IPR000326">
    <property type="entry name" value="PAP2/HPO"/>
</dbReference>
<evidence type="ECO:0000256" key="5">
    <source>
        <dbReference type="ARBA" id="ARBA00022989"/>
    </source>
</evidence>
<dbReference type="EMBL" id="CALNXI010000427">
    <property type="protein sequence ID" value="CAH3026915.1"/>
    <property type="molecule type" value="Genomic_DNA"/>
</dbReference>
<dbReference type="Proteomes" id="UP001159427">
    <property type="component" value="Unassembled WGS sequence"/>
</dbReference>
<feature type="transmembrane region" description="Helical" evidence="9">
    <location>
        <begin position="251"/>
        <end position="268"/>
    </location>
</feature>
<feature type="transmembrane region" description="Helical" evidence="9">
    <location>
        <begin position="316"/>
        <end position="335"/>
    </location>
</feature>
<feature type="domain" description="Phosphatidic acid phosphatase type 2/haloperoxidase" evidence="10">
    <location>
        <begin position="249"/>
        <end position="363"/>
    </location>
</feature>
<evidence type="ECO:0000313" key="12">
    <source>
        <dbReference type="Proteomes" id="UP001159427"/>
    </source>
</evidence>
<keyword evidence="5 9" id="KW-1133">Transmembrane helix</keyword>
<keyword evidence="6 9" id="KW-0472">Membrane</keyword>
<evidence type="ECO:0000313" key="11">
    <source>
        <dbReference type="EMBL" id="CAH3026915.1"/>
    </source>
</evidence>
<evidence type="ECO:0000256" key="7">
    <source>
        <dbReference type="ARBA" id="ARBA00038324"/>
    </source>
</evidence>
<accession>A0ABN8MD18</accession>
<feature type="transmembrane region" description="Helical" evidence="9">
    <location>
        <begin position="408"/>
        <end position="430"/>
    </location>
</feature>
<dbReference type="PANTHER" id="PTHR14969:SF28">
    <property type="entry name" value="DIHYDROSPHINGOSINE 1-PHOSPHATE PHOSPHATASE LCB3-RELATED"/>
    <property type="match status" value="1"/>
</dbReference>
<dbReference type="PANTHER" id="PTHR14969">
    <property type="entry name" value="SPHINGOSINE-1-PHOSPHATE PHOSPHOHYDROLASE"/>
    <property type="match status" value="1"/>
</dbReference>
<protein>
    <recommendedName>
        <fullName evidence="10">Phosphatidic acid phosphatase type 2/haloperoxidase domain-containing protein</fullName>
    </recommendedName>
</protein>
<feature type="transmembrane region" description="Helical" evidence="9">
    <location>
        <begin position="76"/>
        <end position="95"/>
    </location>
</feature>
<dbReference type="SUPFAM" id="SSF48317">
    <property type="entry name" value="Acid phosphatase/Vanadium-dependent haloperoxidase"/>
    <property type="match status" value="1"/>
</dbReference>
<evidence type="ECO:0000256" key="8">
    <source>
        <dbReference type="SAM" id="MobiDB-lite"/>
    </source>
</evidence>
<evidence type="ECO:0000256" key="4">
    <source>
        <dbReference type="ARBA" id="ARBA00022824"/>
    </source>
</evidence>
<gene>
    <name evidence="11" type="ORF">PEVE_00030224</name>
</gene>
<sequence>MSEREEESKLLENLPALDALPVEEEEKEEPSFIRKLDFSFDPDCKTCKVISASVCYGSGVLVFSSMKQIPKMSAKIMTGIFGVGLFAVGTLRMLVPGNDINAPHLLTCVPCVIFAYKMLKALGDPYFVAKFQRTFGLREVRSEENGNSLHDFKDPVSELQYGHVVVNNGYQRNHAHSRSKVNGHSSGFTREEAPEKLTVPGEQKVKQTYEFNSFFHVIFAFGSTLGYESFYITFFPFLFWNIDEYLARRIVFMWALIMYIGQAAKDVIQWPRPPCPPVISVEKRFQVEYGMPSTHAMVGTLIPVCIVYFTYDRYQYPLYLGILFAICWCVLVSSSRLYMGMHTLQDILAGIFCSVLLLVTVLPLMDISLDRWAFSSPNTPIFLTTVPLAMIILYPSPPKQTRTKADTAMIIFGTCGALLGNWASCYFQGVIQDPYLGAPYPIRIPGLKRIIQMLCKFVVGVTVMIPTRAVAKSTVHTIVPLLLAERDPQRKKAVSEMPHKCFTYMMLGITAVGFVPQLFAYFDV</sequence>
<feature type="transmembrane region" description="Helical" evidence="9">
    <location>
        <begin position="377"/>
        <end position="396"/>
    </location>
</feature>
<organism evidence="11 12">
    <name type="scientific">Porites evermanni</name>
    <dbReference type="NCBI Taxonomy" id="104178"/>
    <lineage>
        <taxon>Eukaryota</taxon>
        <taxon>Metazoa</taxon>
        <taxon>Cnidaria</taxon>
        <taxon>Anthozoa</taxon>
        <taxon>Hexacorallia</taxon>
        <taxon>Scleractinia</taxon>
        <taxon>Fungiina</taxon>
        <taxon>Poritidae</taxon>
        <taxon>Porites</taxon>
    </lineage>
</organism>
<evidence type="ECO:0000256" key="6">
    <source>
        <dbReference type="ARBA" id="ARBA00023136"/>
    </source>
</evidence>